<organism evidence="3 4">
    <name type="scientific">Mesoflavibacter profundi</name>
    <dbReference type="NCBI Taxonomy" id="2708110"/>
    <lineage>
        <taxon>Bacteria</taxon>
        <taxon>Pseudomonadati</taxon>
        <taxon>Bacteroidota</taxon>
        <taxon>Flavobacteriia</taxon>
        <taxon>Flavobacteriales</taxon>
        <taxon>Flavobacteriaceae</taxon>
        <taxon>Mesoflavibacter</taxon>
    </lineage>
</organism>
<dbReference type="PANTHER" id="PTHR31157">
    <property type="entry name" value="SCP DOMAIN-CONTAINING PROTEIN"/>
    <property type="match status" value="1"/>
</dbReference>
<dbReference type="InterPro" id="IPR035940">
    <property type="entry name" value="CAP_sf"/>
</dbReference>
<name>A0ABT4RXE2_9FLAO</name>
<protein>
    <submittedName>
        <fullName evidence="3">CAP domain-containing protein</fullName>
    </submittedName>
</protein>
<dbReference type="EMBL" id="JAPFGC010000002">
    <property type="protein sequence ID" value="MDA0176486.1"/>
    <property type="molecule type" value="Genomic_DNA"/>
</dbReference>
<dbReference type="Gene3D" id="3.40.33.10">
    <property type="entry name" value="CAP"/>
    <property type="match status" value="1"/>
</dbReference>
<dbReference type="PROSITE" id="PS51257">
    <property type="entry name" value="PROKAR_LIPOPROTEIN"/>
    <property type="match status" value="1"/>
</dbReference>
<dbReference type="InterPro" id="IPR014044">
    <property type="entry name" value="CAP_dom"/>
</dbReference>
<evidence type="ECO:0000256" key="1">
    <source>
        <dbReference type="SAM" id="SignalP"/>
    </source>
</evidence>
<accession>A0ABT4RXE2</accession>
<feature type="signal peptide" evidence="1">
    <location>
        <begin position="1"/>
        <end position="21"/>
    </location>
</feature>
<dbReference type="SUPFAM" id="SSF55797">
    <property type="entry name" value="PR-1-like"/>
    <property type="match status" value="1"/>
</dbReference>
<evidence type="ECO:0000259" key="2">
    <source>
        <dbReference type="Pfam" id="PF00188"/>
    </source>
</evidence>
<dbReference type="CDD" id="cd05379">
    <property type="entry name" value="CAP_bacterial"/>
    <property type="match status" value="1"/>
</dbReference>
<keyword evidence="4" id="KW-1185">Reference proteome</keyword>
<dbReference type="PANTHER" id="PTHR31157:SF1">
    <property type="entry name" value="SCP DOMAIN-CONTAINING PROTEIN"/>
    <property type="match status" value="1"/>
</dbReference>
<gene>
    <name evidence="3" type="ORF">OOZ35_03155</name>
</gene>
<keyword evidence="1" id="KW-0732">Signal</keyword>
<evidence type="ECO:0000313" key="4">
    <source>
        <dbReference type="Proteomes" id="UP001149142"/>
    </source>
</evidence>
<comment type="caution">
    <text evidence="3">The sequence shown here is derived from an EMBL/GenBank/DDBJ whole genome shotgun (WGS) entry which is preliminary data.</text>
</comment>
<sequence length="164" mass="18466">MKLTINLLAILFFTVSFTSCSTDTIDEDVNVSNENVVIPEAKAIEIEILELINQYRISEGLNALGSIDVIKGQAYSHTGYMIEVNDVNHDYFHSRKAYLEANANAISVSENVAYGFTNAQSVVNAWLNSSGHKQNIEGDFTHFEISAEKDDNNKWYYTNIFIKK</sequence>
<dbReference type="Pfam" id="PF00188">
    <property type="entry name" value="CAP"/>
    <property type="match status" value="1"/>
</dbReference>
<dbReference type="RefSeq" id="WP_270005068.1">
    <property type="nucleotide sequence ID" value="NZ_CAXQEU010000106.1"/>
</dbReference>
<dbReference type="Proteomes" id="UP001149142">
    <property type="component" value="Unassembled WGS sequence"/>
</dbReference>
<feature type="chain" id="PRO_5047451805" evidence="1">
    <location>
        <begin position="22"/>
        <end position="164"/>
    </location>
</feature>
<evidence type="ECO:0000313" key="3">
    <source>
        <dbReference type="EMBL" id="MDA0176486.1"/>
    </source>
</evidence>
<feature type="domain" description="SCP" evidence="2">
    <location>
        <begin position="49"/>
        <end position="154"/>
    </location>
</feature>
<proteinExistence type="predicted"/>
<reference evidence="3" key="1">
    <citation type="submission" date="2022-11" db="EMBL/GenBank/DDBJ databases">
        <title>Refractory cell wall polysaccharides provide important carbon source for microbial heterotrophs in the hadal ocean.</title>
        <authorList>
            <person name="Zhu X."/>
        </authorList>
    </citation>
    <scope>NUCLEOTIDE SEQUENCE</scope>
    <source>
        <strain evidence="3">MTRN7</strain>
    </source>
</reference>